<dbReference type="EMBL" id="JXSU01000007">
    <property type="protein sequence ID" value="KIS23447.1"/>
    <property type="molecule type" value="Genomic_DNA"/>
</dbReference>
<sequence length="187" mass="21952">MQKLFCNICGIEINERNYNLNKEAFLDKNTTDSIKFCPICGAPIKYLSEEKFIYRLEEKELNGEVFKILDHAVKLEVFNGDFYKKASELAKNEKVSKLFKALANIEYGHAMVHKNLARIREMPKLTKINYDKYDNDSILLEMAQKREEHAVNYYNKYGKDINSKTLHIVFEALKNVEIDHIHIINEK</sequence>
<dbReference type="PATRIC" id="fig|1379739.3.peg.1849"/>
<dbReference type="Pfam" id="PF13668">
    <property type="entry name" value="Ferritin_2"/>
    <property type="match status" value="1"/>
</dbReference>
<gene>
    <name evidence="1" type="ORF">N495_07530</name>
</gene>
<proteinExistence type="predicted"/>
<comment type="caution">
    <text evidence="1">The sequence shown here is derived from an EMBL/GenBank/DDBJ whole genome shotgun (WGS) entry which is preliminary data.</text>
</comment>
<dbReference type="RefSeq" id="WP_042385202.1">
    <property type="nucleotide sequence ID" value="NZ_JXSU01000007.1"/>
</dbReference>
<dbReference type="InterPro" id="IPR009078">
    <property type="entry name" value="Ferritin-like_SF"/>
</dbReference>
<dbReference type="InterPro" id="IPR012347">
    <property type="entry name" value="Ferritin-like"/>
</dbReference>
<dbReference type="Proteomes" id="UP000032250">
    <property type="component" value="Unassembled WGS sequence"/>
</dbReference>
<dbReference type="Gene3D" id="1.20.1260.10">
    <property type="match status" value="1"/>
</dbReference>
<name>A0A0D1BUJ5_CLOBO</name>
<reference evidence="1 2" key="1">
    <citation type="submission" date="2014-06" db="EMBL/GenBank/DDBJ databases">
        <title>Genome characterization of distinct group I Clostridium botulinum lineages.</title>
        <authorList>
            <person name="Giordani F."/>
            <person name="Anselmo A."/>
            <person name="Fillo S."/>
            <person name="Palozzi A.M."/>
            <person name="Fortunato A."/>
            <person name="Gentile B."/>
            <person name="Ciammaruconi A."/>
            <person name="Anniballi F."/>
            <person name="De Medici D."/>
            <person name="Lista F."/>
        </authorList>
    </citation>
    <scope>NUCLEOTIDE SEQUENCE [LARGE SCALE GENOMIC DNA]</scope>
    <source>
        <strain evidence="1 2">B2 450</strain>
    </source>
</reference>
<dbReference type="AlphaFoldDB" id="A0A0D1BUJ5"/>
<evidence type="ECO:0000313" key="1">
    <source>
        <dbReference type="EMBL" id="KIS23447.1"/>
    </source>
</evidence>
<dbReference type="HOGENOM" id="CLU_1452121_0_0_9"/>
<organism evidence="1 2">
    <name type="scientific">Clostridium botulinum B2 450</name>
    <dbReference type="NCBI Taxonomy" id="1379739"/>
    <lineage>
        <taxon>Bacteria</taxon>
        <taxon>Bacillati</taxon>
        <taxon>Bacillota</taxon>
        <taxon>Clostridia</taxon>
        <taxon>Eubacteriales</taxon>
        <taxon>Clostridiaceae</taxon>
        <taxon>Clostridium</taxon>
    </lineage>
</organism>
<dbReference type="OrthoDB" id="1926194at2"/>
<dbReference type="SUPFAM" id="SSF47240">
    <property type="entry name" value="Ferritin-like"/>
    <property type="match status" value="1"/>
</dbReference>
<protein>
    <submittedName>
        <fullName evidence="1">Metal-iron-binding protein</fullName>
    </submittedName>
</protein>
<accession>A0A0D1BUJ5</accession>
<evidence type="ECO:0000313" key="2">
    <source>
        <dbReference type="Proteomes" id="UP000032250"/>
    </source>
</evidence>